<proteinExistence type="inferred from homology"/>
<evidence type="ECO:0000256" key="2">
    <source>
        <dbReference type="SAM" id="MobiDB-lite"/>
    </source>
</evidence>
<dbReference type="EC" id="3.1.1.29" evidence="4"/>
<protein>
    <submittedName>
        <fullName evidence="4">Aminoacyl-tRNA hydrolase</fullName>
        <ecNumber evidence="4">3.1.1.29</ecNumber>
    </submittedName>
</protein>
<comment type="similarity">
    <text evidence="1">Belongs to the prokaryotic/mitochondrial release factor family.</text>
</comment>
<reference evidence="4 5" key="1">
    <citation type="submission" date="2018-09" db="EMBL/GenBank/DDBJ databases">
        <title>Glutamicibacter mishrai S5-52T (LMG 29155T = KCTC 39846T).</title>
        <authorList>
            <person name="Das S.K."/>
        </authorList>
    </citation>
    <scope>NUCLEOTIDE SEQUENCE [LARGE SCALE GENOMIC DNA]</scope>
    <source>
        <strain evidence="4 5">S5-52</strain>
    </source>
</reference>
<dbReference type="Gene3D" id="3.30.160.20">
    <property type="match status" value="1"/>
</dbReference>
<dbReference type="GO" id="GO:0072344">
    <property type="term" value="P:rescue of stalled ribosome"/>
    <property type="evidence" value="ECO:0007669"/>
    <property type="project" value="TreeGrafter"/>
</dbReference>
<dbReference type="InterPro" id="IPR000352">
    <property type="entry name" value="Pep_chain_release_fac_I"/>
</dbReference>
<organism evidence="4 5">
    <name type="scientific">Glutamicibacter mishrai</name>
    <dbReference type="NCBI Taxonomy" id="1775880"/>
    <lineage>
        <taxon>Bacteria</taxon>
        <taxon>Bacillati</taxon>
        <taxon>Actinomycetota</taxon>
        <taxon>Actinomycetes</taxon>
        <taxon>Micrococcales</taxon>
        <taxon>Micrococcaceae</taxon>
        <taxon>Glutamicibacter</taxon>
    </lineage>
</organism>
<evidence type="ECO:0000313" key="4">
    <source>
        <dbReference type="EMBL" id="QIV87953.1"/>
    </source>
</evidence>
<dbReference type="SUPFAM" id="SSF75620">
    <property type="entry name" value="Release factor"/>
    <property type="match status" value="1"/>
</dbReference>
<dbReference type="GO" id="GO:0003747">
    <property type="term" value="F:translation release factor activity"/>
    <property type="evidence" value="ECO:0007669"/>
    <property type="project" value="InterPro"/>
</dbReference>
<evidence type="ECO:0000259" key="3">
    <source>
        <dbReference type="Pfam" id="PF00472"/>
    </source>
</evidence>
<dbReference type="InterPro" id="IPR045853">
    <property type="entry name" value="Pep_chain_release_fac_I_sf"/>
</dbReference>
<dbReference type="PANTHER" id="PTHR47814">
    <property type="entry name" value="PEPTIDYL-TRNA HYDROLASE ARFB"/>
    <property type="match status" value="1"/>
</dbReference>
<keyword evidence="5" id="KW-1185">Reference proteome</keyword>
<accession>A0A6H0SKG2</accession>
<sequence>MDLHVDENLVIPSNELAWNFTRSTGPGGQHVNTSDSRVELSWSVSASRALSAWQRQRLLDKFAARLVSGALVVRASEERSQWRNRQIAMEKLARLIAQGLAPDAPKRKPTKPTRGSQRKRLNAKSNRSTTKQLRRKPGQE</sequence>
<name>A0A6H0SKG2_9MICC</name>
<dbReference type="Proteomes" id="UP000502331">
    <property type="component" value="Chromosome"/>
</dbReference>
<dbReference type="RefSeq" id="WP_172512470.1">
    <property type="nucleotide sequence ID" value="NZ_CP032549.1"/>
</dbReference>
<dbReference type="NCBIfam" id="NF006718">
    <property type="entry name" value="PRK09256.1"/>
    <property type="match status" value="1"/>
</dbReference>
<dbReference type="PANTHER" id="PTHR47814:SF1">
    <property type="entry name" value="PEPTIDYL-TRNA HYDROLASE ARFB"/>
    <property type="match status" value="1"/>
</dbReference>
<dbReference type="Pfam" id="PF00472">
    <property type="entry name" value="RF-1"/>
    <property type="match status" value="1"/>
</dbReference>
<gene>
    <name evidence="4" type="ORF">D3791_13060</name>
</gene>
<keyword evidence="4" id="KW-0378">Hydrolase</keyword>
<dbReference type="GO" id="GO:0004045">
    <property type="term" value="F:peptidyl-tRNA hydrolase activity"/>
    <property type="evidence" value="ECO:0007669"/>
    <property type="project" value="UniProtKB-EC"/>
</dbReference>
<feature type="compositionally biased region" description="Basic residues" evidence="2">
    <location>
        <begin position="107"/>
        <end position="122"/>
    </location>
</feature>
<feature type="domain" description="Prokaryotic-type class I peptide chain release factors" evidence="3">
    <location>
        <begin position="9"/>
        <end position="134"/>
    </location>
</feature>
<feature type="region of interest" description="Disordered" evidence="2">
    <location>
        <begin position="98"/>
        <end position="140"/>
    </location>
</feature>
<dbReference type="GO" id="GO:0043022">
    <property type="term" value="F:ribosome binding"/>
    <property type="evidence" value="ECO:0007669"/>
    <property type="project" value="TreeGrafter"/>
</dbReference>
<evidence type="ECO:0000313" key="5">
    <source>
        <dbReference type="Proteomes" id="UP000502331"/>
    </source>
</evidence>
<dbReference type="EMBL" id="CP032549">
    <property type="protein sequence ID" value="QIV87953.1"/>
    <property type="molecule type" value="Genomic_DNA"/>
</dbReference>
<dbReference type="AlphaFoldDB" id="A0A6H0SKG2"/>
<evidence type="ECO:0000256" key="1">
    <source>
        <dbReference type="ARBA" id="ARBA00010835"/>
    </source>
</evidence>